<name>A0A7C9RK43_9BRAD</name>
<dbReference type="Proteomes" id="UP000480266">
    <property type="component" value="Unassembled WGS sequence"/>
</dbReference>
<dbReference type="InterPro" id="IPR016181">
    <property type="entry name" value="Acyl_CoA_acyltransferase"/>
</dbReference>
<dbReference type="SUPFAM" id="SSF55729">
    <property type="entry name" value="Acyl-CoA N-acyltransferases (Nat)"/>
    <property type="match status" value="1"/>
</dbReference>
<proteinExistence type="predicted"/>
<reference evidence="3" key="1">
    <citation type="submission" date="2020-02" db="EMBL/GenBank/DDBJ databases">
        <title>Draft genome sequence of Candidatus Afipia apatlaquensis IBT-C3, a potential strain for decolorization of textile dyes.</title>
        <authorList>
            <person name="Sanchez-Reyes A."/>
            <person name="Breton-Deval L."/>
            <person name="Mangelson H."/>
            <person name="Sanchez-Flores A."/>
        </authorList>
    </citation>
    <scope>NUCLEOTIDE SEQUENCE [LARGE SCALE GENOMIC DNA]</scope>
    <source>
        <strain evidence="3">IBT-C3</strain>
    </source>
</reference>
<sequence length="398" mass="44533">MTMAAALHGSDTNPQAHPASNRVARVDVVRTMAESEPRWRAFEGPDYLSTPYQRFELLDAWQQTLGKHEGASPFIVIASNAHNQPLLLLPLVICRENGAKVARFMGGKHPTFNMALWRRDFAETVTRAELDTLVSAIRGQPDGVDVLAFAQQPQRWQNTLNPLALLAGQPSTNACPMMTMTPGCKPEDRISTSTRRRLRNKERKLQSLPGYRYSVAATDADINRVLDAFFIIKPQRMALSKLPDIFSDEATKAFVRDACLAKLPNGDRAIELHTLECDSELISVFSCVVDGERFSTMFNTYTISDNARYSPGLILLRYMIDHFADRGYRSVDFGVGSDEYKLTFCKEDEPLLDAFIPLTARGKFAALGMSSLTHAKRLVKHNPALMHMAQLLRNAISR</sequence>
<comment type="caution">
    <text evidence="3">The sequence shown here is derived from an EMBL/GenBank/DDBJ whole genome shotgun (WGS) entry which is preliminary data.</text>
</comment>
<dbReference type="Pfam" id="PF13480">
    <property type="entry name" value="Acetyltransf_6"/>
    <property type="match status" value="1"/>
</dbReference>
<evidence type="ECO:0000256" key="1">
    <source>
        <dbReference type="SAM" id="MobiDB-lite"/>
    </source>
</evidence>
<protein>
    <submittedName>
        <fullName evidence="3">GNAT family N-acetyltransferase</fullName>
    </submittedName>
</protein>
<dbReference type="Gene3D" id="3.40.630.30">
    <property type="match status" value="1"/>
</dbReference>
<feature type="region of interest" description="Disordered" evidence="1">
    <location>
        <begin position="1"/>
        <end position="21"/>
    </location>
</feature>
<dbReference type="EMBL" id="JAAMRR010001418">
    <property type="protein sequence ID" value="NGX98882.1"/>
    <property type="molecule type" value="Genomic_DNA"/>
</dbReference>
<accession>A0A7C9RK43</accession>
<evidence type="ECO:0000259" key="2">
    <source>
        <dbReference type="Pfam" id="PF13480"/>
    </source>
</evidence>
<dbReference type="AlphaFoldDB" id="A0A7C9RK43"/>
<dbReference type="InterPro" id="IPR038740">
    <property type="entry name" value="BioF2-like_GNAT_dom"/>
</dbReference>
<dbReference type="GO" id="GO:0016740">
    <property type="term" value="F:transferase activity"/>
    <property type="evidence" value="ECO:0007669"/>
    <property type="project" value="UniProtKB-KW"/>
</dbReference>
<evidence type="ECO:0000313" key="4">
    <source>
        <dbReference type="Proteomes" id="UP000480266"/>
    </source>
</evidence>
<organism evidence="3 4">
    <name type="scientific">Candidatus Afipia apatlaquensis</name>
    <dbReference type="NCBI Taxonomy" id="2712852"/>
    <lineage>
        <taxon>Bacteria</taxon>
        <taxon>Pseudomonadati</taxon>
        <taxon>Pseudomonadota</taxon>
        <taxon>Alphaproteobacteria</taxon>
        <taxon>Hyphomicrobiales</taxon>
        <taxon>Nitrobacteraceae</taxon>
        <taxon>Afipia</taxon>
    </lineage>
</organism>
<gene>
    <name evidence="3" type="ORF">G4V63_27865</name>
</gene>
<feature type="domain" description="BioF2-like acetyltransferase" evidence="2">
    <location>
        <begin position="193"/>
        <end position="341"/>
    </location>
</feature>
<evidence type="ECO:0000313" key="3">
    <source>
        <dbReference type="EMBL" id="NGX98882.1"/>
    </source>
</evidence>
<keyword evidence="4" id="KW-1185">Reference proteome</keyword>